<dbReference type="Proteomes" id="UP000053989">
    <property type="component" value="Unassembled WGS sequence"/>
</dbReference>
<protein>
    <recommendedName>
        <fullName evidence="3">RNase H type-1 domain-containing protein</fullName>
    </recommendedName>
</protein>
<proteinExistence type="predicted"/>
<reference evidence="2" key="2">
    <citation type="submission" date="2015-01" db="EMBL/GenBank/DDBJ databases">
        <title>Evolutionary Origins and Diversification of the Mycorrhizal Mutualists.</title>
        <authorList>
            <consortium name="DOE Joint Genome Institute"/>
            <consortium name="Mycorrhizal Genomics Consortium"/>
            <person name="Kohler A."/>
            <person name="Kuo A."/>
            <person name="Nagy L.G."/>
            <person name="Floudas D."/>
            <person name="Copeland A."/>
            <person name="Barry K.W."/>
            <person name="Cichocki N."/>
            <person name="Veneault-Fourrey C."/>
            <person name="LaButti K."/>
            <person name="Lindquist E.A."/>
            <person name="Lipzen A."/>
            <person name="Lundell T."/>
            <person name="Morin E."/>
            <person name="Murat C."/>
            <person name="Riley R."/>
            <person name="Ohm R."/>
            <person name="Sun H."/>
            <person name="Tunlid A."/>
            <person name="Henrissat B."/>
            <person name="Grigoriev I.V."/>
            <person name="Hibbett D.S."/>
            <person name="Martin F."/>
        </authorList>
    </citation>
    <scope>NUCLEOTIDE SEQUENCE [LARGE SCALE GENOMIC DNA]</scope>
    <source>
        <strain evidence="2">Foug A</strain>
    </source>
</reference>
<dbReference type="InParanoid" id="A0A0C2YXW3"/>
<dbReference type="AlphaFoldDB" id="A0A0C2YXW3"/>
<dbReference type="OrthoDB" id="3229437at2759"/>
<organism evidence="1 2">
    <name type="scientific">Scleroderma citrinum Foug A</name>
    <dbReference type="NCBI Taxonomy" id="1036808"/>
    <lineage>
        <taxon>Eukaryota</taxon>
        <taxon>Fungi</taxon>
        <taxon>Dikarya</taxon>
        <taxon>Basidiomycota</taxon>
        <taxon>Agaricomycotina</taxon>
        <taxon>Agaricomycetes</taxon>
        <taxon>Agaricomycetidae</taxon>
        <taxon>Boletales</taxon>
        <taxon>Sclerodermatineae</taxon>
        <taxon>Sclerodermataceae</taxon>
        <taxon>Scleroderma</taxon>
    </lineage>
</organism>
<dbReference type="EMBL" id="KN822154">
    <property type="protein sequence ID" value="KIM54453.1"/>
    <property type="molecule type" value="Genomic_DNA"/>
</dbReference>
<name>A0A0C2YXW3_9AGAM</name>
<keyword evidence="2" id="KW-1185">Reference proteome</keyword>
<gene>
    <name evidence="1" type="ORF">SCLCIDRAFT_1153909</name>
</gene>
<reference evidence="1 2" key="1">
    <citation type="submission" date="2014-04" db="EMBL/GenBank/DDBJ databases">
        <authorList>
            <consortium name="DOE Joint Genome Institute"/>
            <person name="Kuo A."/>
            <person name="Kohler A."/>
            <person name="Nagy L.G."/>
            <person name="Floudas D."/>
            <person name="Copeland A."/>
            <person name="Barry K.W."/>
            <person name="Cichocki N."/>
            <person name="Veneault-Fourrey C."/>
            <person name="LaButti K."/>
            <person name="Lindquist E.A."/>
            <person name="Lipzen A."/>
            <person name="Lundell T."/>
            <person name="Morin E."/>
            <person name="Murat C."/>
            <person name="Sun H."/>
            <person name="Tunlid A."/>
            <person name="Henrissat B."/>
            <person name="Grigoriev I.V."/>
            <person name="Hibbett D.S."/>
            <person name="Martin F."/>
            <person name="Nordberg H.P."/>
            <person name="Cantor M.N."/>
            <person name="Hua S.X."/>
        </authorList>
    </citation>
    <scope>NUCLEOTIDE SEQUENCE [LARGE SCALE GENOMIC DNA]</scope>
    <source>
        <strain evidence="1 2">Foug A</strain>
    </source>
</reference>
<evidence type="ECO:0008006" key="3">
    <source>
        <dbReference type="Google" id="ProtNLM"/>
    </source>
</evidence>
<sequence length="96" mass="10969">MAYLFCLCNHSGNKRADALAKAATEIIPLPPEIPILPTPVASWTKEWLRQLQRPSTFLQANRFSPALKPREHLSHTPRNLYGQIIQCRTCHAFMDE</sequence>
<dbReference type="HOGENOM" id="CLU_2360974_0_0_1"/>
<evidence type="ECO:0000313" key="2">
    <source>
        <dbReference type="Proteomes" id="UP000053989"/>
    </source>
</evidence>
<accession>A0A0C2YXW3</accession>
<evidence type="ECO:0000313" key="1">
    <source>
        <dbReference type="EMBL" id="KIM54453.1"/>
    </source>
</evidence>